<accession>A0A1S8T703</accession>
<evidence type="ECO:0000256" key="1">
    <source>
        <dbReference type="SAM" id="MobiDB-lite"/>
    </source>
</evidence>
<gene>
    <name evidence="2" type="ORF">CLPUN_44760</name>
</gene>
<dbReference type="STRING" id="29367.CLPUN_44760"/>
<feature type="region of interest" description="Disordered" evidence="1">
    <location>
        <begin position="90"/>
        <end position="116"/>
    </location>
</feature>
<protein>
    <submittedName>
        <fullName evidence="2">Uncharacterized protein</fullName>
    </submittedName>
</protein>
<keyword evidence="3" id="KW-1185">Reference proteome</keyword>
<comment type="caution">
    <text evidence="2">The sequence shown here is derived from an EMBL/GenBank/DDBJ whole genome shotgun (WGS) entry which is preliminary data.</text>
</comment>
<evidence type="ECO:0000313" key="2">
    <source>
        <dbReference type="EMBL" id="OOM73580.1"/>
    </source>
</evidence>
<reference evidence="2 3" key="1">
    <citation type="submission" date="2016-05" db="EMBL/GenBank/DDBJ databases">
        <title>Microbial solvent formation.</title>
        <authorList>
            <person name="Poehlein A."/>
            <person name="Montoya Solano J.D."/>
            <person name="Flitsch S."/>
            <person name="Krabben P."/>
            <person name="Duerre P."/>
            <person name="Daniel R."/>
        </authorList>
    </citation>
    <scope>NUCLEOTIDE SEQUENCE [LARGE SCALE GENOMIC DNA]</scope>
    <source>
        <strain evidence="2 3">DSM 2619</strain>
    </source>
</reference>
<dbReference type="Proteomes" id="UP000190890">
    <property type="component" value="Unassembled WGS sequence"/>
</dbReference>
<dbReference type="RefSeq" id="WP_198944390.1">
    <property type="nucleotide sequence ID" value="NZ_LZZM01000213.1"/>
</dbReference>
<organism evidence="2 3">
    <name type="scientific">Clostridium puniceum</name>
    <dbReference type="NCBI Taxonomy" id="29367"/>
    <lineage>
        <taxon>Bacteria</taxon>
        <taxon>Bacillati</taxon>
        <taxon>Bacillota</taxon>
        <taxon>Clostridia</taxon>
        <taxon>Eubacteriales</taxon>
        <taxon>Clostridiaceae</taxon>
        <taxon>Clostridium</taxon>
    </lineage>
</organism>
<feature type="compositionally biased region" description="Low complexity" evidence="1">
    <location>
        <begin position="90"/>
        <end position="99"/>
    </location>
</feature>
<dbReference type="AlphaFoldDB" id="A0A1S8T703"/>
<evidence type="ECO:0000313" key="3">
    <source>
        <dbReference type="Proteomes" id="UP000190890"/>
    </source>
</evidence>
<name>A0A1S8T703_9CLOT</name>
<proteinExistence type="predicted"/>
<dbReference type="EMBL" id="LZZM01000213">
    <property type="protein sequence ID" value="OOM73580.1"/>
    <property type="molecule type" value="Genomic_DNA"/>
</dbReference>
<sequence>MDFNFGNLVSSAIGAVVKVATAVIDFFSPAAEAGGGLARMAAGLAEAVMGAVPGTADANGDGEIDADEAEEIFNDVLKAMLGGFILAVGSSSSNSKGNNECQNSSSDKSIGAMVGK</sequence>